<evidence type="ECO:0000313" key="3">
    <source>
        <dbReference type="Proteomes" id="UP001177744"/>
    </source>
</evidence>
<feature type="compositionally biased region" description="Basic residues" evidence="1">
    <location>
        <begin position="99"/>
        <end position="116"/>
    </location>
</feature>
<evidence type="ECO:0000313" key="2">
    <source>
        <dbReference type="EMBL" id="KAK1338486.1"/>
    </source>
</evidence>
<dbReference type="EMBL" id="JAULJE010000010">
    <property type="protein sequence ID" value="KAK1338486.1"/>
    <property type="molecule type" value="Genomic_DNA"/>
</dbReference>
<feature type="compositionally biased region" description="Low complexity" evidence="1">
    <location>
        <begin position="87"/>
        <end position="98"/>
    </location>
</feature>
<sequence length="178" mass="19194">MTAGVEGRPGGGARTRSPEAGVEGRRHLSGGAPHCRVPDCGGSAKLPALTGPRPGGRCPSWRRPLRRSPFRSMARPVTARRLRTREAATPAPAAAQKQARARPAPRSRPAPRRRAPARLMPPIDKTQLEMFVQDNISIGDSTPQQQSSPVTENVAFLLGLNPSENSSRRNQNYATEIP</sequence>
<organism evidence="2 3">
    <name type="scientific">Cnephaeus nilssonii</name>
    <name type="common">Northern bat</name>
    <name type="synonym">Eptesicus nilssonii</name>
    <dbReference type="NCBI Taxonomy" id="3371016"/>
    <lineage>
        <taxon>Eukaryota</taxon>
        <taxon>Metazoa</taxon>
        <taxon>Chordata</taxon>
        <taxon>Craniata</taxon>
        <taxon>Vertebrata</taxon>
        <taxon>Euteleostomi</taxon>
        <taxon>Mammalia</taxon>
        <taxon>Eutheria</taxon>
        <taxon>Laurasiatheria</taxon>
        <taxon>Chiroptera</taxon>
        <taxon>Yangochiroptera</taxon>
        <taxon>Vespertilionidae</taxon>
        <taxon>Cnephaeus</taxon>
    </lineage>
</organism>
<protein>
    <submittedName>
        <fullName evidence="2">Uncharacterized protein</fullName>
    </submittedName>
</protein>
<dbReference type="Proteomes" id="UP001177744">
    <property type="component" value="Unassembled WGS sequence"/>
</dbReference>
<comment type="caution">
    <text evidence="2">The sequence shown here is derived from an EMBL/GenBank/DDBJ whole genome shotgun (WGS) entry which is preliminary data.</text>
</comment>
<proteinExistence type="predicted"/>
<name>A0AA40HVZ9_CNENI</name>
<feature type="compositionally biased region" description="Polar residues" evidence="1">
    <location>
        <begin position="162"/>
        <end position="178"/>
    </location>
</feature>
<reference evidence="2" key="1">
    <citation type="submission" date="2023-06" db="EMBL/GenBank/DDBJ databases">
        <title>Reference genome for the Northern bat (Eptesicus nilssonii), a most northern bat species.</title>
        <authorList>
            <person name="Laine V.N."/>
            <person name="Pulliainen A.T."/>
            <person name="Lilley T.M."/>
        </authorList>
    </citation>
    <scope>NUCLEOTIDE SEQUENCE</scope>
    <source>
        <strain evidence="2">BLF_Eptnil</strain>
        <tissue evidence="2">Kidney</tissue>
    </source>
</reference>
<keyword evidence="3" id="KW-1185">Reference proteome</keyword>
<accession>A0AA40HVZ9</accession>
<feature type="region of interest" description="Disordered" evidence="1">
    <location>
        <begin position="159"/>
        <end position="178"/>
    </location>
</feature>
<feature type="region of interest" description="Disordered" evidence="1">
    <location>
        <begin position="1"/>
        <end position="124"/>
    </location>
</feature>
<dbReference type="AlphaFoldDB" id="A0AA40HVZ9"/>
<gene>
    <name evidence="2" type="ORF">QTO34_001603</name>
</gene>
<evidence type="ECO:0000256" key="1">
    <source>
        <dbReference type="SAM" id="MobiDB-lite"/>
    </source>
</evidence>